<evidence type="ECO:0000256" key="7">
    <source>
        <dbReference type="ARBA" id="ARBA00048539"/>
    </source>
</evidence>
<comment type="similarity">
    <text evidence="8">Belongs to the tRNA(Ile)-lysidine synthase family.</text>
</comment>
<dbReference type="GO" id="GO:0006400">
    <property type="term" value="P:tRNA modification"/>
    <property type="evidence" value="ECO:0007669"/>
    <property type="project" value="UniProtKB-UniRule"/>
</dbReference>
<dbReference type="InterPro" id="IPR011063">
    <property type="entry name" value="TilS/TtcA_N"/>
</dbReference>
<evidence type="ECO:0000256" key="2">
    <source>
        <dbReference type="ARBA" id="ARBA00022490"/>
    </source>
</evidence>
<dbReference type="SUPFAM" id="SSF56037">
    <property type="entry name" value="PheT/TilS domain"/>
    <property type="match status" value="1"/>
</dbReference>
<protein>
    <recommendedName>
        <fullName evidence="8">tRNA(Ile)-lysidine synthase</fullName>
        <ecNumber evidence="8">6.3.4.19</ecNumber>
    </recommendedName>
    <alternativeName>
        <fullName evidence="8">tRNA(Ile)-2-lysyl-cytidine synthase</fullName>
    </alternativeName>
    <alternativeName>
        <fullName evidence="8">tRNA(Ile)-lysidine synthetase</fullName>
    </alternativeName>
</protein>
<dbReference type="InterPro" id="IPR012795">
    <property type="entry name" value="tRNA_Ile_lys_synt_N"/>
</dbReference>
<dbReference type="EC" id="6.3.4.19" evidence="8"/>
<dbReference type="CDD" id="cd01992">
    <property type="entry name" value="TilS_N"/>
    <property type="match status" value="1"/>
</dbReference>
<dbReference type="SUPFAM" id="SSF82829">
    <property type="entry name" value="MesJ substrate recognition domain-like"/>
    <property type="match status" value="1"/>
</dbReference>
<dbReference type="GO" id="GO:0032267">
    <property type="term" value="F:tRNA(Ile)-lysidine synthase activity"/>
    <property type="evidence" value="ECO:0007669"/>
    <property type="project" value="UniProtKB-EC"/>
</dbReference>
<dbReference type="Gene3D" id="1.20.59.20">
    <property type="match status" value="1"/>
</dbReference>
<dbReference type="InterPro" id="IPR014729">
    <property type="entry name" value="Rossmann-like_a/b/a_fold"/>
</dbReference>
<evidence type="ECO:0000256" key="6">
    <source>
        <dbReference type="ARBA" id="ARBA00022840"/>
    </source>
</evidence>
<proteinExistence type="inferred from homology"/>
<keyword evidence="4 8" id="KW-0819">tRNA processing</keyword>
<dbReference type="Pfam" id="PF01171">
    <property type="entry name" value="ATP_bind_3"/>
    <property type="match status" value="1"/>
</dbReference>
<feature type="domain" description="Lysidine-tRNA(Ile) synthetase C-terminal" evidence="9">
    <location>
        <begin position="380"/>
        <end position="453"/>
    </location>
</feature>
<keyword evidence="6 8" id="KW-0067">ATP-binding</keyword>
<gene>
    <name evidence="8" type="primary">tilS</name>
    <name evidence="10" type="ORF">BECKTC1821E_GA0114239_100741</name>
</gene>
<keyword evidence="3 8" id="KW-0436">Ligase</keyword>
<evidence type="ECO:0000256" key="4">
    <source>
        <dbReference type="ARBA" id="ARBA00022694"/>
    </source>
</evidence>
<evidence type="ECO:0000259" key="9">
    <source>
        <dbReference type="SMART" id="SM00977"/>
    </source>
</evidence>
<dbReference type="GO" id="GO:0005524">
    <property type="term" value="F:ATP binding"/>
    <property type="evidence" value="ECO:0007669"/>
    <property type="project" value="UniProtKB-UniRule"/>
</dbReference>
<dbReference type="NCBIfam" id="TIGR02432">
    <property type="entry name" value="lysidine_TilS_N"/>
    <property type="match status" value="1"/>
</dbReference>
<dbReference type="HAMAP" id="MF_01161">
    <property type="entry name" value="tRNA_Ile_lys_synt"/>
    <property type="match status" value="1"/>
</dbReference>
<evidence type="ECO:0000256" key="5">
    <source>
        <dbReference type="ARBA" id="ARBA00022741"/>
    </source>
</evidence>
<dbReference type="InterPro" id="IPR015262">
    <property type="entry name" value="tRNA_Ile_lys_synt_subst-bd"/>
</dbReference>
<evidence type="ECO:0000313" key="10">
    <source>
        <dbReference type="EMBL" id="VFK40435.1"/>
    </source>
</evidence>
<dbReference type="Pfam" id="PF09179">
    <property type="entry name" value="TilS"/>
    <property type="match status" value="1"/>
</dbReference>
<dbReference type="Gene3D" id="3.40.50.620">
    <property type="entry name" value="HUPs"/>
    <property type="match status" value="1"/>
</dbReference>
<dbReference type="InterPro" id="IPR012796">
    <property type="entry name" value="Lysidine-tRNA-synth_C"/>
</dbReference>
<keyword evidence="2 8" id="KW-0963">Cytoplasm</keyword>
<dbReference type="PANTHER" id="PTHR43033:SF1">
    <property type="entry name" value="TRNA(ILE)-LYSIDINE SYNTHASE-RELATED"/>
    <property type="match status" value="1"/>
</dbReference>
<feature type="binding site" evidence="8">
    <location>
        <begin position="40"/>
        <end position="45"/>
    </location>
    <ligand>
        <name>ATP</name>
        <dbReference type="ChEBI" id="CHEBI:30616"/>
    </ligand>
</feature>
<comment type="subcellular location">
    <subcellularLocation>
        <location evidence="1 8">Cytoplasm</location>
    </subcellularLocation>
</comment>
<sequence length="458" mass="50771">MEGDKKTFFAPNRAGAFRIPALLGALCAMPRTHRYRVAYSGGADSHALLHGIARLDDALGGAEVSAVHVHHGLQKDADRWTDHVSRVCHNLGVSCRILTTDAHPDPGESPEAAARRVRYGAIKGVMEADEILLTAHHLDDQAETLLLQLIRGAGPRGLAAMPSLARFGPGWLGRPLLGISRDALRDYGRSQGLCWVEDHTNQDTRFDRNYLRHEILARLRARWPGISGTLGRVALHQGRIAKQLDRLAEEDLASLGGSDGGGALSCEGLRCLSPDRRRNVLYTWFHRLELPMPNAIHIERILHDVIGAASDREPLVCWEGVEVRRYRDDLHAMIPLPISDSTRVIRWSLAEPLLLPHGGLEARRVLGAGLRAVDCPGGRVEVRFRQGGERCRTAARGRTHRLKKLFQENGVPPWERNRIPLIFSGGELAAVVGLWVCHPFEARRGEPGWIFRWFPVGA</sequence>
<comment type="catalytic activity">
    <reaction evidence="7 8">
        <text>cytidine(34) in tRNA(Ile2) + L-lysine + ATP = lysidine(34) in tRNA(Ile2) + AMP + diphosphate + H(+)</text>
        <dbReference type="Rhea" id="RHEA:43744"/>
        <dbReference type="Rhea" id="RHEA-COMP:10625"/>
        <dbReference type="Rhea" id="RHEA-COMP:10670"/>
        <dbReference type="ChEBI" id="CHEBI:15378"/>
        <dbReference type="ChEBI" id="CHEBI:30616"/>
        <dbReference type="ChEBI" id="CHEBI:32551"/>
        <dbReference type="ChEBI" id="CHEBI:33019"/>
        <dbReference type="ChEBI" id="CHEBI:82748"/>
        <dbReference type="ChEBI" id="CHEBI:83665"/>
        <dbReference type="ChEBI" id="CHEBI:456215"/>
        <dbReference type="EC" id="6.3.4.19"/>
    </reaction>
</comment>
<reference evidence="10" key="1">
    <citation type="submission" date="2019-02" db="EMBL/GenBank/DDBJ databases">
        <authorList>
            <person name="Gruber-Vodicka R. H."/>
            <person name="Seah K. B. B."/>
        </authorList>
    </citation>
    <scope>NUCLEOTIDE SEQUENCE</scope>
    <source>
        <strain evidence="10">BECK_BZ125</strain>
    </source>
</reference>
<name>A0A450YG35_9GAMM</name>
<comment type="function">
    <text evidence="8">Ligates lysine onto the cytidine present at position 34 of the AUA codon-specific tRNA(Ile) that contains the anticodon CAU, in an ATP-dependent manner. Cytidine is converted to lysidine, thus changing the amino acid specificity of the tRNA from methionine to isoleucine.</text>
</comment>
<dbReference type="NCBIfam" id="TIGR02433">
    <property type="entry name" value="lysidine_TilS_C"/>
    <property type="match status" value="1"/>
</dbReference>
<evidence type="ECO:0000256" key="8">
    <source>
        <dbReference type="HAMAP-Rule" id="MF_01161"/>
    </source>
</evidence>
<dbReference type="EMBL" id="CAADFT010000007">
    <property type="protein sequence ID" value="VFK40435.1"/>
    <property type="molecule type" value="Genomic_DNA"/>
</dbReference>
<comment type="domain">
    <text evidence="8">The N-terminal region contains the highly conserved SGGXDS motif, predicted to be a P-loop motif involved in ATP binding.</text>
</comment>
<dbReference type="Pfam" id="PF11734">
    <property type="entry name" value="TilS_C"/>
    <property type="match status" value="1"/>
</dbReference>
<evidence type="ECO:0000256" key="1">
    <source>
        <dbReference type="ARBA" id="ARBA00004496"/>
    </source>
</evidence>
<dbReference type="AlphaFoldDB" id="A0A450YG35"/>
<dbReference type="GO" id="GO:0005737">
    <property type="term" value="C:cytoplasm"/>
    <property type="evidence" value="ECO:0007669"/>
    <property type="project" value="UniProtKB-SubCell"/>
</dbReference>
<organism evidence="10">
    <name type="scientific">Candidatus Kentrum sp. TC</name>
    <dbReference type="NCBI Taxonomy" id="2126339"/>
    <lineage>
        <taxon>Bacteria</taxon>
        <taxon>Pseudomonadati</taxon>
        <taxon>Pseudomonadota</taxon>
        <taxon>Gammaproteobacteria</taxon>
        <taxon>Candidatus Kentrum</taxon>
    </lineage>
</organism>
<dbReference type="PANTHER" id="PTHR43033">
    <property type="entry name" value="TRNA(ILE)-LYSIDINE SYNTHASE-RELATED"/>
    <property type="match status" value="1"/>
</dbReference>
<accession>A0A450YG35</accession>
<dbReference type="InterPro" id="IPR012094">
    <property type="entry name" value="tRNA_Ile_lys_synt"/>
</dbReference>
<dbReference type="SUPFAM" id="SSF52402">
    <property type="entry name" value="Adenine nucleotide alpha hydrolases-like"/>
    <property type="match status" value="1"/>
</dbReference>
<dbReference type="SMART" id="SM00977">
    <property type="entry name" value="TilS_C"/>
    <property type="match status" value="1"/>
</dbReference>
<evidence type="ECO:0000256" key="3">
    <source>
        <dbReference type="ARBA" id="ARBA00022598"/>
    </source>
</evidence>
<keyword evidence="5 8" id="KW-0547">Nucleotide-binding</keyword>